<dbReference type="GO" id="GO:0005634">
    <property type="term" value="C:nucleus"/>
    <property type="evidence" value="ECO:0007669"/>
    <property type="project" value="UniProtKB-SubCell"/>
</dbReference>
<dbReference type="PANTHER" id="PTHR31213">
    <property type="entry name" value="OS08G0374000 PROTEIN-RELATED"/>
    <property type="match status" value="1"/>
</dbReference>
<dbReference type="FunFam" id="3.30.530.20:FF:000033">
    <property type="entry name" value="S-norcoclaurine synthase"/>
    <property type="match status" value="1"/>
</dbReference>
<evidence type="ECO:0000256" key="2">
    <source>
        <dbReference type="ARBA" id="ARBA00009744"/>
    </source>
</evidence>
<dbReference type="GO" id="GO:0009738">
    <property type="term" value="P:abscisic acid-activated signaling pathway"/>
    <property type="evidence" value="ECO:0007669"/>
    <property type="project" value="TreeGrafter"/>
</dbReference>
<dbReference type="GO" id="GO:0006952">
    <property type="term" value="P:defense response"/>
    <property type="evidence" value="ECO:0007669"/>
    <property type="project" value="InterPro"/>
</dbReference>
<reference evidence="4" key="1">
    <citation type="submission" date="2023-07" db="EMBL/GenBank/DDBJ databases">
        <title>A chromosome-level genome assembly of Lolium multiflorum.</title>
        <authorList>
            <person name="Chen Y."/>
            <person name="Copetti D."/>
            <person name="Kolliker R."/>
            <person name="Studer B."/>
        </authorList>
    </citation>
    <scope>NUCLEOTIDE SEQUENCE</scope>
    <source>
        <strain evidence="4">02402/16</strain>
        <tissue evidence="4">Leaf</tissue>
    </source>
</reference>
<evidence type="ECO:0000313" key="5">
    <source>
        <dbReference type="Proteomes" id="UP001231189"/>
    </source>
</evidence>
<dbReference type="PANTHER" id="PTHR31213:SF23">
    <property type="entry name" value="OS04G0593400 PROTEIN"/>
    <property type="match status" value="1"/>
</dbReference>
<dbReference type="CDD" id="cd07816">
    <property type="entry name" value="Bet_v1-like"/>
    <property type="match status" value="1"/>
</dbReference>
<dbReference type="GO" id="GO:0010427">
    <property type="term" value="F:abscisic acid binding"/>
    <property type="evidence" value="ECO:0007669"/>
    <property type="project" value="TreeGrafter"/>
</dbReference>
<dbReference type="InterPro" id="IPR050279">
    <property type="entry name" value="Plant_def-hormone_signal"/>
</dbReference>
<protein>
    <recommendedName>
        <fullName evidence="3">Bet v I/Major latex protein domain-containing protein</fullName>
    </recommendedName>
</protein>
<dbReference type="GO" id="GO:0038023">
    <property type="term" value="F:signaling receptor activity"/>
    <property type="evidence" value="ECO:0007669"/>
    <property type="project" value="TreeGrafter"/>
</dbReference>
<dbReference type="AlphaFoldDB" id="A0AAD8TNR9"/>
<keyword evidence="5" id="KW-1185">Reference proteome</keyword>
<proteinExistence type="inferred from homology"/>
<organism evidence="4 5">
    <name type="scientific">Lolium multiflorum</name>
    <name type="common">Italian ryegrass</name>
    <name type="synonym">Lolium perenne subsp. multiflorum</name>
    <dbReference type="NCBI Taxonomy" id="4521"/>
    <lineage>
        <taxon>Eukaryota</taxon>
        <taxon>Viridiplantae</taxon>
        <taxon>Streptophyta</taxon>
        <taxon>Embryophyta</taxon>
        <taxon>Tracheophyta</taxon>
        <taxon>Spermatophyta</taxon>
        <taxon>Magnoliopsida</taxon>
        <taxon>Liliopsida</taxon>
        <taxon>Poales</taxon>
        <taxon>Poaceae</taxon>
        <taxon>BOP clade</taxon>
        <taxon>Pooideae</taxon>
        <taxon>Poodae</taxon>
        <taxon>Poeae</taxon>
        <taxon>Poeae Chloroplast Group 2 (Poeae type)</taxon>
        <taxon>Loliodinae</taxon>
        <taxon>Loliinae</taxon>
        <taxon>Lolium</taxon>
    </lineage>
</organism>
<comment type="caution">
    <text evidence="4">The sequence shown here is derived from an EMBL/GenBank/DDBJ whole genome shotgun (WGS) entry which is preliminary data.</text>
</comment>
<dbReference type="SUPFAM" id="SSF55961">
    <property type="entry name" value="Bet v1-like"/>
    <property type="match status" value="1"/>
</dbReference>
<dbReference type="GO" id="GO:0004864">
    <property type="term" value="F:protein phosphatase inhibitor activity"/>
    <property type="evidence" value="ECO:0007669"/>
    <property type="project" value="TreeGrafter"/>
</dbReference>
<feature type="domain" description="Bet v I/Major latex protein" evidence="3">
    <location>
        <begin position="6"/>
        <end position="135"/>
    </location>
</feature>
<evidence type="ECO:0000256" key="1">
    <source>
        <dbReference type="ARBA" id="ARBA00004123"/>
    </source>
</evidence>
<accession>A0AAD8TNR9</accession>
<evidence type="ECO:0000259" key="3">
    <source>
        <dbReference type="Pfam" id="PF00407"/>
    </source>
</evidence>
<dbReference type="Gene3D" id="3.30.530.20">
    <property type="match status" value="1"/>
</dbReference>
<dbReference type="InterPro" id="IPR000916">
    <property type="entry name" value="Bet_v_I/MLP"/>
</dbReference>
<dbReference type="Proteomes" id="UP001231189">
    <property type="component" value="Unassembled WGS sequence"/>
</dbReference>
<dbReference type="Pfam" id="PF00407">
    <property type="entry name" value="Bet_v_1"/>
    <property type="match status" value="1"/>
</dbReference>
<sequence length="161" mass="17623">MRKSQSHEFEADVPAAELWEVYGTLLAAELLPKLLPQVLAKVELVSGDGGVGTILELTFPPGIPGLESYKEKFITVDNEKFIKEAETIDGDILKLGFLYYMVRFEIVAKGPTSSVIKSTIQYEIDEAHPELEAMVSTAPLAATAEKFAGYVKEQKIAQSSS</sequence>
<name>A0AAD8TNR9_LOLMU</name>
<gene>
    <name evidence="4" type="ORF">QYE76_046016</name>
</gene>
<dbReference type="InterPro" id="IPR023393">
    <property type="entry name" value="START-like_dom_sf"/>
</dbReference>
<comment type="similarity">
    <text evidence="2">Belongs to the BetVI family.</text>
</comment>
<comment type="subcellular location">
    <subcellularLocation>
        <location evidence="1">Nucleus</location>
    </subcellularLocation>
</comment>
<dbReference type="GO" id="GO:0005737">
    <property type="term" value="C:cytoplasm"/>
    <property type="evidence" value="ECO:0007669"/>
    <property type="project" value="TreeGrafter"/>
</dbReference>
<evidence type="ECO:0000313" key="4">
    <source>
        <dbReference type="EMBL" id="KAK1685168.1"/>
    </source>
</evidence>
<dbReference type="EMBL" id="JAUUTY010000002">
    <property type="protein sequence ID" value="KAK1685168.1"/>
    <property type="molecule type" value="Genomic_DNA"/>
</dbReference>